<dbReference type="InterPro" id="IPR050330">
    <property type="entry name" value="Bact_OuterMem_StrucFunc"/>
</dbReference>
<comment type="caution">
    <text evidence="7">The sequence shown here is derived from an EMBL/GenBank/DDBJ whole genome shotgun (WGS) entry which is preliminary data.</text>
</comment>
<sequence>MLRLAGTLILLLLMLFSATVYLLDIDPRNLQPSKPAGTTKQEDAKAPGESPKGEIEAMQDALAPAKPGDGQAPAFDIARIDPNGTSVFAGRAEPKSFVTITADGKEIGTAEADENGEWTFTTEAKIPNPDAKLALFKAPHGARVAEVAPPAARTESAAPGTPGKPQSAGTVTSKLIQNLEGMVADARKEDGKQVATATPPPAASGAPVPEPALPSAAPATAPATPANPAAPAARGDVPTSLPPRVETVTVPVPVTFVFNEATLTGDGERAARLLLEYLQLKRFPKVKLTGHADERGTDALNLALSAQRLQTVARFLRDGGFKGQLDLVPKGKAEPYLGVVRADFSQEDLWQLDRRVELMVSR</sequence>
<dbReference type="EMBL" id="WMBQ01000001">
    <property type="protein sequence ID" value="MTD94627.1"/>
    <property type="molecule type" value="Genomic_DNA"/>
</dbReference>
<reference evidence="7 8" key="1">
    <citation type="submission" date="2019-11" db="EMBL/GenBank/DDBJ databases">
        <title>Identification of a novel strain.</title>
        <authorList>
            <person name="Xu Q."/>
            <person name="Wang G."/>
        </authorList>
    </citation>
    <scope>NUCLEOTIDE SEQUENCE [LARGE SCALE GENOMIC DNA]</scope>
    <source>
        <strain evidence="8">xq</strain>
    </source>
</reference>
<accession>A0A6I3KLL9</accession>
<dbReference type="Gene3D" id="2.60.40.10">
    <property type="entry name" value="Immunoglobulins"/>
    <property type="match status" value="1"/>
</dbReference>
<dbReference type="GO" id="GO:0009279">
    <property type="term" value="C:cell outer membrane"/>
    <property type="evidence" value="ECO:0007669"/>
    <property type="project" value="UniProtKB-SubCell"/>
</dbReference>
<feature type="compositionally biased region" description="Low complexity" evidence="5">
    <location>
        <begin position="146"/>
        <end position="155"/>
    </location>
</feature>
<evidence type="ECO:0000256" key="5">
    <source>
        <dbReference type="SAM" id="MobiDB-lite"/>
    </source>
</evidence>
<feature type="region of interest" description="Disordered" evidence="5">
    <location>
        <begin position="32"/>
        <end position="77"/>
    </location>
</feature>
<keyword evidence="3" id="KW-0998">Cell outer membrane</keyword>
<dbReference type="PRINTS" id="PR01021">
    <property type="entry name" value="OMPADOMAIN"/>
</dbReference>
<organism evidence="7 8">
    <name type="scientific">Hyphomicrobium album</name>
    <dbReference type="NCBI Taxonomy" id="2665159"/>
    <lineage>
        <taxon>Bacteria</taxon>
        <taxon>Pseudomonadati</taxon>
        <taxon>Pseudomonadota</taxon>
        <taxon>Alphaproteobacteria</taxon>
        <taxon>Hyphomicrobiales</taxon>
        <taxon>Hyphomicrobiaceae</taxon>
        <taxon>Hyphomicrobium</taxon>
    </lineage>
</organism>
<evidence type="ECO:0000259" key="6">
    <source>
        <dbReference type="PROSITE" id="PS51123"/>
    </source>
</evidence>
<evidence type="ECO:0000313" key="7">
    <source>
        <dbReference type="EMBL" id="MTD94627.1"/>
    </source>
</evidence>
<evidence type="ECO:0000256" key="3">
    <source>
        <dbReference type="ARBA" id="ARBA00023237"/>
    </source>
</evidence>
<feature type="domain" description="OmpA-like" evidence="6">
    <location>
        <begin position="243"/>
        <end position="362"/>
    </location>
</feature>
<evidence type="ECO:0000256" key="4">
    <source>
        <dbReference type="PROSITE-ProRule" id="PRU00473"/>
    </source>
</evidence>
<feature type="compositionally biased region" description="Low complexity" evidence="5">
    <location>
        <begin position="213"/>
        <end position="233"/>
    </location>
</feature>
<dbReference type="SUPFAM" id="SSF103088">
    <property type="entry name" value="OmpA-like"/>
    <property type="match status" value="1"/>
</dbReference>
<evidence type="ECO:0000313" key="8">
    <source>
        <dbReference type="Proteomes" id="UP000440694"/>
    </source>
</evidence>
<keyword evidence="8" id="KW-1185">Reference proteome</keyword>
<protein>
    <submittedName>
        <fullName evidence="7">OmpA family protein</fullName>
    </submittedName>
</protein>
<gene>
    <name evidence="7" type="ORF">GIW81_09820</name>
</gene>
<dbReference type="PANTHER" id="PTHR30329:SF21">
    <property type="entry name" value="LIPOPROTEIN YIAD-RELATED"/>
    <property type="match status" value="1"/>
</dbReference>
<dbReference type="InterPro" id="IPR013783">
    <property type="entry name" value="Ig-like_fold"/>
</dbReference>
<feature type="region of interest" description="Disordered" evidence="5">
    <location>
        <begin position="186"/>
        <end position="244"/>
    </location>
</feature>
<proteinExistence type="predicted"/>
<keyword evidence="2 4" id="KW-0472">Membrane</keyword>
<dbReference type="InterPro" id="IPR036737">
    <property type="entry name" value="OmpA-like_sf"/>
</dbReference>
<comment type="subcellular location">
    <subcellularLocation>
        <location evidence="1">Cell outer membrane</location>
    </subcellularLocation>
</comment>
<dbReference type="InterPro" id="IPR006664">
    <property type="entry name" value="OMP_bac"/>
</dbReference>
<dbReference type="RefSeq" id="WP_154739023.1">
    <property type="nucleotide sequence ID" value="NZ_WMBQ01000001.1"/>
</dbReference>
<evidence type="ECO:0000256" key="2">
    <source>
        <dbReference type="ARBA" id="ARBA00023136"/>
    </source>
</evidence>
<dbReference type="AlphaFoldDB" id="A0A6I3KLL9"/>
<dbReference type="PROSITE" id="PS51123">
    <property type="entry name" value="OMPA_2"/>
    <property type="match status" value="1"/>
</dbReference>
<dbReference type="PANTHER" id="PTHR30329">
    <property type="entry name" value="STATOR ELEMENT OF FLAGELLAR MOTOR COMPLEX"/>
    <property type="match status" value="1"/>
</dbReference>
<dbReference type="Gene3D" id="3.30.1330.60">
    <property type="entry name" value="OmpA-like domain"/>
    <property type="match status" value="1"/>
</dbReference>
<evidence type="ECO:0000256" key="1">
    <source>
        <dbReference type="ARBA" id="ARBA00004442"/>
    </source>
</evidence>
<feature type="region of interest" description="Disordered" evidence="5">
    <location>
        <begin position="146"/>
        <end position="170"/>
    </location>
</feature>
<dbReference type="CDD" id="cd07185">
    <property type="entry name" value="OmpA_C-like"/>
    <property type="match status" value="1"/>
</dbReference>
<dbReference type="InterPro" id="IPR006665">
    <property type="entry name" value="OmpA-like"/>
</dbReference>
<feature type="compositionally biased region" description="Basic and acidic residues" evidence="5">
    <location>
        <begin position="40"/>
        <end position="55"/>
    </location>
</feature>
<dbReference type="Pfam" id="PF00691">
    <property type="entry name" value="OmpA"/>
    <property type="match status" value="1"/>
</dbReference>
<feature type="compositionally biased region" description="Pro residues" evidence="5">
    <location>
        <begin position="198"/>
        <end position="212"/>
    </location>
</feature>
<dbReference type="Proteomes" id="UP000440694">
    <property type="component" value="Unassembled WGS sequence"/>
</dbReference>
<name>A0A6I3KLL9_9HYPH</name>